<sequence length="49" mass="5781">MEFHLWCLYGLQYHTYLLKMSQEGSQGAFSVRIHGLPVLTQIGRLSRKW</sequence>
<proteinExistence type="predicted"/>
<accession>A0A2P2IM08</accession>
<name>A0A2P2IM08_RHIMU</name>
<organism evidence="1">
    <name type="scientific">Rhizophora mucronata</name>
    <name type="common">Asiatic mangrove</name>
    <dbReference type="NCBI Taxonomy" id="61149"/>
    <lineage>
        <taxon>Eukaryota</taxon>
        <taxon>Viridiplantae</taxon>
        <taxon>Streptophyta</taxon>
        <taxon>Embryophyta</taxon>
        <taxon>Tracheophyta</taxon>
        <taxon>Spermatophyta</taxon>
        <taxon>Magnoliopsida</taxon>
        <taxon>eudicotyledons</taxon>
        <taxon>Gunneridae</taxon>
        <taxon>Pentapetalae</taxon>
        <taxon>rosids</taxon>
        <taxon>fabids</taxon>
        <taxon>Malpighiales</taxon>
        <taxon>Rhizophoraceae</taxon>
        <taxon>Rhizophora</taxon>
    </lineage>
</organism>
<evidence type="ECO:0000313" key="1">
    <source>
        <dbReference type="EMBL" id="MBW82246.1"/>
    </source>
</evidence>
<dbReference type="EMBL" id="GGEC01001763">
    <property type="protein sequence ID" value="MBW82246.1"/>
    <property type="molecule type" value="Transcribed_RNA"/>
</dbReference>
<reference evidence="1" key="1">
    <citation type="submission" date="2018-02" db="EMBL/GenBank/DDBJ databases">
        <title>Rhizophora mucronata_Transcriptome.</title>
        <authorList>
            <person name="Meera S.P."/>
            <person name="Sreeshan A."/>
            <person name="Augustine A."/>
        </authorList>
    </citation>
    <scope>NUCLEOTIDE SEQUENCE</scope>
    <source>
        <tissue evidence="1">Leaf</tissue>
    </source>
</reference>
<protein>
    <submittedName>
        <fullName evidence="1">Uncharacterized protein</fullName>
    </submittedName>
</protein>
<dbReference type="AlphaFoldDB" id="A0A2P2IM08"/>